<dbReference type="EMBL" id="OBML01000010">
    <property type="protein sequence ID" value="SOC20244.1"/>
    <property type="molecule type" value="Genomic_DNA"/>
</dbReference>
<dbReference type="CDD" id="cd06327">
    <property type="entry name" value="PBP1_SBP-like"/>
    <property type="match status" value="1"/>
</dbReference>
<organism evidence="6 7">
    <name type="scientific">Stappia indica</name>
    <dbReference type="NCBI Taxonomy" id="538381"/>
    <lineage>
        <taxon>Bacteria</taxon>
        <taxon>Pseudomonadati</taxon>
        <taxon>Pseudomonadota</taxon>
        <taxon>Alphaproteobacteria</taxon>
        <taxon>Hyphomicrobiales</taxon>
        <taxon>Stappiaceae</taxon>
        <taxon>Stappia</taxon>
    </lineage>
</organism>
<accession>A0A285TDC9</accession>
<proteinExistence type="inferred from homology"/>
<dbReference type="STRING" id="538381.GCA_001696535_03878"/>
<comment type="similarity">
    <text evidence="1">Belongs to the leucine-binding protein family.</text>
</comment>
<dbReference type="InterPro" id="IPR028082">
    <property type="entry name" value="Peripla_BP_I"/>
</dbReference>
<keyword evidence="3" id="KW-0813">Transport</keyword>
<dbReference type="AlphaFoldDB" id="A0A285TDC9"/>
<evidence type="ECO:0000256" key="1">
    <source>
        <dbReference type="ARBA" id="ARBA00010062"/>
    </source>
</evidence>
<keyword evidence="3" id="KW-0029">Amino-acid transport</keyword>
<evidence type="ECO:0000313" key="6">
    <source>
        <dbReference type="EMBL" id="SOC20244.1"/>
    </source>
</evidence>
<sequence length="401" mass="42977">MNKVYGRMFALMASTVLTMPALADEDQVKIALMTDLAGATADYGGQGAIEAVKMAIEDFGGTLNGKPIHADFIDHQNKPDIAVTKAREAFDSGTDMVINLSNSAAALGVMEIAQSKDKVVVVTGAGSDRITGDACSPNAVHFAFNSYSLANSPVKALAANGVNNWYLIVSDFAYGLSVEAAVTGAIESSGGTLAGSVKHPAFMASDFSSYALQAISSGAQAIGLSNSSSDTTNSIRALKEFGLGGDQQMVAFTLLINEIHGLGLDQASGLLFADGFYWDRTEQTREWSKRFYERVGKMPNMVNAGDYSGTLHYLRAVEAAGTTDAKTVLAKMREMPINDMFAENGKIREDGMMVHDMYLVQVKTPEESQYDWDYLKVLETIPAEEAFLPLDQSKCSLVNKG</sequence>
<feature type="signal peptide" evidence="4">
    <location>
        <begin position="1"/>
        <end position="23"/>
    </location>
</feature>
<dbReference type="GO" id="GO:0006865">
    <property type="term" value="P:amino acid transport"/>
    <property type="evidence" value="ECO:0007669"/>
    <property type="project" value="UniProtKB-KW"/>
</dbReference>
<dbReference type="SUPFAM" id="SSF53822">
    <property type="entry name" value="Periplasmic binding protein-like I"/>
    <property type="match status" value="1"/>
</dbReference>
<reference evidence="6 7" key="1">
    <citation type="submission" date="2017-08" db="EMBL/GenBank/DDBJ databases">
        <authorList>
            <person name="de Groot N.N."/>
        </authorList>
    </citation>
    <scope>NUCLEOTIDE SEQUENCE [LARGE SCALE GENOMIC DNA]</scope>
    <source>
        <strain evidence="6 7">USBA 352</strain>
    </source>
</reference>
<evidence type="ECO:0000256" key="2">
    <source>
        <dbReference type="ARBA" id="ARBA00022729"/>
    </source>
</evidence>
<feature type="domain" description="Leucine-binding protein" evidence="5">
    <location>
        <begin position="27"/>
        <end position="363"/>
    </location>
</feature>
<evidence type="ECO:0000256" key="3">
    <source>
        <dbReference type="ARBA" id="ARBA00022970"/>
    </source>
</evidence>
<dbReference type="InterPro" id="IPR028081">
    <property type="entry name" value="Leu-bd"/>
</dbReference>
<gene>
    <name evidence="6" type="ORF">SAMN05421512_110176</name>
</gene>
<dbReference type="Proteomes" id="UP000219331">
    <property type="component" value="Unassembled WGS sequence"/>
</dbReference>
<dbReference type="PANTHER" id="PTHR30483">
    <property type="entry name" value="LEUCINE-SPECIFIC-BINDING PROTEIN"/>
    <property type="match status" value="1"/>
</dbReference>
<feature type="chain" id="PRO_5012786747" evidence="4">
    <location>
        <begin position="24"/>
        <end position="401"/>
    </location>
</feature>
<evidence type="ECO:0000259" key="5">
    <source>
        <dbReference type="Pfam" id="PF13458"/>
    </source>
</evidence>
<dbReference type="Gene3D" id="3.40.50.2300">
    <property type="match status" value="2"/>
</dbReference>
<dbReference type="PANTHER" id="PTHR30483:SF6">
    <property type="entry name" value="PERIPLASMIC BINDING PROTEIN OF ABC TRANSPORTER FOR NATURAL AMINO ACIDS"/>
    <property type="match status" value="1"/>
</dbReference>
<dbReference type="Pfam" id="PF13458">
    <property type="entry name" value="Peripla_BP_6"/>
    <property type="match status" value="1"/>
</dbReference>
<keyword evidence="7" id="KW-1185">Reference proteome</keyword>
<dbReference type="InterPro" id="IPR051010">
    <property type="entry name" value="BCAA_transport"/>
</dbReference>
<name>A0A285TDC9_9HYPH</name>
<keyword evidence="2 4" id="KW-0732">Signal</keyword>
<protein>
    <submittedName>
        <fullName evidence="6">Amino acid/amide ABC transporter substrate-binding protein, HAAT family</fullName>
    </submittedName>
</protein>
<dbReference type="RefSeq" id="WP_176522134.1">
    <property type="nucleotide sequence ID" value="NZ_OBML01000010.1"/>
</dbReference>
<evidence type="ECO:0000313" key="7">
    <source>
        <dbReference type="Proteomes" id="UP000219331"/>
    </source>
</evidence>
<evidence type="ECO:0000256" key="4">
    <source>
        <dbReference type="SAM" id="SignalP"/>
    </source>
</evidence>